<proteinExistence type="predicted"/>
<organism evidence="1 2">
    <name type="scientific">Candidatus Methylomirabilis lanthanidiphila</name>
    <dbReference type="NCBI Taxonomy" id="2211376"/>
    <lineage>
        <taxon>Bacteria</taxon>
        <taxon>Candidatus Methylomirabilota</taxon>
        <taxon>Candidatus Methylomirabilia</taxon>
        <taxon>Candidatus Methylomirabilales</taxon>
        <taxon>Candidatus Methylomirabilaceae</taxon>
        <taxon>Candidatus Methylomirabilis</taxon>
    </lineage>
</organism>
<dbReference type="GO" id="GO:0016787">
    <property type="term" value="F:hydrolase activity"/>
    <property type="evidence" value="ECO:0007669"/>
    <property type="project" value="UniProtKB-ARBA"/>
</dbReference>
<dbReference type="SUPFAM" id="SSF53649">
    <property type="entry name" value="Alkaline phosphatase-like"/>
    <property type="match status" value="1"/>
</dbReference>
<dbReference type="Proteomes" id="UP000334340">
    <property type="component" value="Unassembled WGS sequence"/>
</dbReference>
<dbReference type="Pfam" id="PF01663">
    <property type="entry name" value="Phosphodiest"/>
    <property type="match status" value="2"/>
</dbReference>
<keyword evidence="2" id="KW-1185">Reference proteome</keyword>
<evidence type="ECO:0000313" key="2">
    <source>
        <dbReference type="Proteomes" id="UP000334340"/>
    </source>
</evidence>
<name>A0A564ZMZ8_9BACT</name>
<dbReference type="InterPro" id="IPR002591">
    <property type="entry name" value="Phosphodiest/P_Trfase"/>
</dbReference>
<dbReference type="InterPro" id="IPR017850">
    <property type="entry name" value="Alkaline_phosphatase_core_sf"/>
</dbReference>
<accession>A0A564ZMZ8</accession>
<reference evidence="1 2" key="1">
    <citation type="submission" date="2019-07" db="EMBL/GenBank/DDBJ databases">
        <authorList>
            <person name="Cremers G."/>
        </authorList>
    </citation>
    <scope>NUCLEOTIDE SEQUENCE [LARGE SCALE GENOMIC DNA]</scope>
</reference>
<dbReference type="Gene3D" id="3.40.720.10">
    <property type="entry name" value="Alkaline Phosphatase, subunit A"/>
    <property type="match status" value="2"/>
</dbReference>
<evidence type="ECO:0000313" key="1">
    <source>
        <dbReference type="EMBL" id="VUZ86012.1"/>
    </source>
</evidence>
<dbReference type="PANTHER" id="PTHR10151">
    <property type="entry name" value="ECTONUCLEOTIDE PYROPHOSPHATASE/PHOSPHODIESTERASE"/>
    <property type="match status" value="1"/>
</dbReference>
<dbReference type="EMBL" id="CABIKM010000040">
    <property type="protein sequence ID" value="VUZ86012.1"/>
    <property type="molecule type" value="Genomic_DNA"/>
</dbReference>
<protein>
    <submittedName>
        <fullName evidence="1">Type I phosphodiesterase / nucleotide pyrophosphatase</fullName>
    </submittedName>
</protein>
<sequence length="667" mass="74855">MYRKRILIGVVSTSLFILLGVAVLKAASSRNEPRISTKKVLILGFDGLDPQILERLVKAGKLPNFKALMDSGEYRPLATSIPPLSPVAWANFITGMDPGGHGIFDFIHRDPHTMIPYLSTTRTEAARRTLRLGNWVIPLSAGKVTLLRQGKAFWQVLEEHGIPTTIVRAPSNFPPVKSGQHQLSGMGTPDLQGTYGMFSFFTDEPVGRYTIDSGGDVFPVQRVNHHVQAKLVGPRNSFRVDAPPSTVNFNVQIDPVNPVAKIAIQDQQFLLNEGEWTPWIHIQFEMIPYMTGVKGMVRFYLKEVRPHFKLYATPINIDPSAPAMPISTPEIYSQELFEEIGPFYTQGMPHDTKALSNGILDDAEFLQQATIVFDEHMRLFEYELNRFKSGLLFFYTDRVDQLGHMFWRTMDPRHPAHDPASKYSHVIDETYKNMDKILGKARERLDSHTTLIVMSDHGFAPFYRAFNLNTWLNEQGYVKLMDKPAKDGAEFFAHVNWGETTAYGLGINGLYINLRGREPSGVVQPGSERDALMNGIARKLLAVRDPKTGEQVIRRVYKAEEVYSGPALQEAPDLIIGYNRGYRASWKSVLGKFPRTLFEDNTDKWSGDHAMAADLVPGVLIANRKIKSPDPALIDLAPTILNEFGLSKENEMVGSNLFSATHSTLKP</sequence>
<gene>
    <name evidence="1" type="ORF">MELA_02406</name>
</gene>
<dbReference type="AlphaFoldDB" id="A0A564ZMZ8"/>
<dbReference type="PANTHER" id="PTHR10151:SF120">
    <property type="entry name" value="BIS(5'-ADENOSYL)-TRIPHOSPHATASE"/>
    <property type="match status" value="1"/>
</dbReference>